<feature type="compositionally biased region" description="Polar residues" evidence="2">
    <location>
        <begin position="278"/>
        <end position="294"/>
    </location>
</feature>
<dbReference type="AlphaFoldDB" id="A0AAD4UUB4"/>
<dbReference type="Gene3D" id="3.30.70.270">
    <property type="match status" value="2"/>
</dbReference>
<dbReference type="GO" id="GO:0003824">
    <property type="term" value="F:catalytic activity"/>
    <property type="evidence" value="ECO:0007669"/>
    <property type="project" value="UniProtKB-KW"/>
</dbReference>
<dbReference type="Proteomes" id="UP001054821">
    <property type="component" value="Chromosome 8"/>
</dbReference>
<dbReference type="PANTHER" id="PTHR37984:SF5">
    <property type="entry name" value="PROTEIN NYNRIN-LIKE"/>
    <property type="match status" value="1"/>
</dbReference>
<accession>A0AAD4UUB4</accession>
<dbReference type="InterPro" id="IPR043502">
    <property type="entry name" value="DNA/RNA_pol_sf"/>
</dbReference>
<dbReference type="EMBL" id="JAJFAZ020000008">
    <property type="protein sequence ID" value="KAI5312980.1"/>
    <property type="molecule type" value="Genomic_DNA"/>
</dbReference>
<dbReference type="SUPFAM" id="SSF56672">
    <property type="entry name" value="DNA/RNA polymerases"/>
    <property type="match status" value="1"/>
</dbReference>
<feature type="compositionally biased region" description="Basic and acidic residues" evidence="2">
    <location>
        <begin position="200"/>
        <end position="219"/>
    </location>
</feature>
<organism evidence="5 6">
    <name type="scientific">Prunus dulcis</name>
    <name type="common">Almond</name>
    <name type="synonym">Amygdalus dulcis</name>
    <dbReference type="NCBI Taxonomy" id="3755"/>
    <lineage>
        <taxon>Eukaryota</taxon>
        <taxon>Viridiplantae</taxon>
        <taxon>Streptophyta</taxon>
        <taxon>Embryophyta</taxon>
        <taxon>Tracheophyta</taxon>
        <taxon>Spermatophyta</taxon>
        <taxon>Magnoliopsida</taxon>
        <taxon>eudicotyledons</taxon>
        <taxon>Gunneridae</taxon>
        <taxon>Pentapetalae</taxon>
        <taxon>rosids</taxon>
        <taxon>fabids</taxon>
        <taxon>Rosales</taxon>
        <taxon>Rosaceae</taxon>
        <taxon>Amygdaloideae</taxon>
        <taxon>Amygdaleae</taxon>
        <taxon>Prunus</taxon>
    </lineage>
</organism>
<evidence type="ECO:0000259" key="3">
    <source>
        <dbReference type="Pfam" id="PF00078"/>
    </source>
</evidence>
<evidence type="ECO:0000313" key="6">
    <source>
        <dbReference type="Proteomes" id="UP001054821"/>
    </source>
</evidence>
<evidence type="ECO:0000313" key="5">
    <source>
        <dbReference type="EMBL" id="KAI5312980.1"/>
    </source>
</evidence>
<dbReference type="PANTHER" id="PTHR37984">
    <property type="entry name" value="PROTEIN CBG26694"/>
    <property type="match status" value="1"/>
</dbReference>
<proteinExistence type="predicted"/>
<comment type="caution">
    <text evidence="5">The sequence shown here is derived from an EMBL/GenBank/DDBJ whole genome shotgun (WGS) entry which is preliminary data.</text>
</comment>
<reference evidence="5 6" key="1">
    <citation type="journal article" date="2022" name="G3 (Bethesda)">
        <title>Whole-genome sequence and methylome profiling of the almond [Prunus dulcis (Mill.) D.A. Webb] cultivar 'Nonpareil'.</title>
        <authorList>
            <person name="D'Amico-Willman K.M."/>
            <person name="Ouma W.Z."/>
            <person name="Meulia T."/>
            <person name="Sideli G.M."/>
            <person name="Gradziel T.M."/>
            <person name="Fresnedo-Ramirez J."/>
        </authorList>
    </citation>
    <scope>NUCLEOTIDE SEQUENCE [LARGE SCALE GENOMIC DNA]</scope>
    <source>
        <strain evidence="5">Clone GOH B32 T37-40</strain>
    </source>
</reference>
<evidence type="ECO:0000256" key="2">
    <source>
        <dbReference type="SAM" id="MobiDB-lite"/>
    </source>
</evidence>
<feature type="domain" description="Reverse transcriptase/retrotransposon-derived protein RNase H-like" evidence="4">
    <location>
        <begin position="868"/>
        <end position="954"/>
    </location>
</feature>
<dbReference type="CDD" id="cd01647">
    <property type="entry name" value="RT_LTR"/>
    <property type="match status" value="1"/>
</dbReference>
<dbReference type="Pfam" id="PF00078">
    <property type="entry name" value="RVT_1"/>
    <property type="match status" value="1"/>
</dbReference>
<evidence type="ECO:0000259" key="4">
    <source>
        <dbReference type="Pfam" id="PF17919"/>
    </source>
</evidence>
<dbReference type="Gene3D" id="3.10.10.10">
    <property type="entry name" value="HIV Type 1 Reverse Transcriptase, subunit A, domain 1"/>
    <property type="match status" value="1"/>
</dbReference>
<dbReference type="InterPro" id="IPR050951">
    <property type="entry name" value="Retrovirus_Pol_polyprotein"/>
</dbReference>
<keyword evidence="1" id="KW-0511">Multifunctional enzyme</keyword>
<evidence type="ECO:0000256" key="1">
    <source>
        <dbReference type="ARBA" id="ARBA00023268"/>
    </source>
</evidence>
<name>A0AAD4UUB4_PRUDU</name>
<dbReference type="Pfam" id="PF17919">
    <property type="entry name" value="RT_RNaseH_2"/>
    <property type="match status" value="1"/>
</dbReference>
<dbReference type="FunFam" id="3.30.70.270:FF:000020">
    <property type="entry name" value="Transposon Tf2-6 polyprotein-like Protein"/>
    <property type="match status" value="1"/>
</dbReference>
<sequence>MVKRDSGRESGPLIQEPRIPIRLEEYFPKIFFVRGPMETVYMTTCYQVDDEDLSEGRSETHEEQKVLTQIEYSPSHLNVEEVVELPEAIRIALVKTLMDLNIHPNQIREAKKLEPESQDRAICCATCASITFTDEDLLLGSKPHNRPLFVSGGGVKKILGDVKPFTEAESYFADAKLYIDEDVASEVIPVEVHSTGQGIPRKDEQSKRLSAEENSDNKPKTTAFGQMGSLPIDSQKVAIPVLRYVSSSRRKEGQSPFGEEVKPRKLGKSDMKFLKESTTMPLPKLSNSDVSKSSVPGFVRPLQDATRREYLPVKRTKEGFDPNAYKLMSKAGYNFGLSSSLGELNPDVTGERTHGLSETQKKLKEQGYTIGSARTGLVVEEEEEPKAIKRPSVFDRLAKPTQRTSVFGRIKELTSRPSVFKRISKHQNQRGIQLALRRSALERLGVPSQPSEEKRKRELESGVLVDSTEVNEIRSLIPSRMKRLSTLDVTSEVEILAVHHVTINELDEGEPFEEEVHEAPAALEDGGQATIDELKKLNLGTNEDPRPIFVSALLNPSKEESYHQLLLEYKDVFAWTYKEMPGLDPKVAVHHLAVKPGVRPTKQTQRRFRPELLSQIKAEVDKLIAAGFIREVKYPTWIANIVPVKKKITGQIRICVDFRDLNEACPKDDFSLPIIELMVDATTGHEALFFMDGSSGYNQIRMSLEDEELTAFRTPKGIYCYKVIPFGLKNAGATYQHAMQKIFGDMLHKNVECYVNNLVIKSKRREDHLKDLRTVFNRLRKYQLKMNPLKCAFGVTSGKFLGFIVKHRGIEVDRTKIKAIRDMPEPRNLHELKSLQGRLAFIGRFISNLAGRCQPFSCLMKKDVPFVWDEACHNAFESIKKYLSSSPLLGAPIPGKQLKLYIAAQERSIGALLVQENELHKEQALYYLSRTLTGPELNYTPIEKTCLALVFATKS</sequence>
<keyword evidence="6" id="KW-1185">Reference proteome</keyword>
<feature type="region of interest" description="Disordered" evidence="2">
    <location>
        <begin position="278"/>
        <end position="297"/>
    </location>
</feature>
<protein>
    <recommendedName>
        <fullName evidence="7">Transposable element protein</fullName>
    </recommendedName>
</protein>
<dbReference type="InterPro" id="IPR000477">
    <property type="entry name" value="RT_dom"/>
</dbReference>
<gene>
    <name evidence="5" type="ORF">L3X38_042154</name>
</gene>
<feature type="domain" description="Reverse transcriptase" evidence="3">
    <location>
        <begin position="645"/>
        <end position="805"/>
    </location>
</feature>
<evidence type="ECO:0008006" key="7">
    <source>
        <dbReference type="Google" id="ProtNLM"/>
    </source>
</evidence>
<dbReference type="InterPro" id="IPR043128">
    <property type="entry name" value="Rev_trsase/Diguanyl_cyclase"/>
</dbReference>
<dbReference type="InterPro" id="IPR041577">
    <property type="entry name" value="RT_RNaseH_2"/>
</dbReference>
<feature type="region of interest" description="Disordered" evidence="2">
    <location>
        <begin position="194"/>
        <end position="228"/>
    </location>
</feature>